<comment type="caution">
    <text evidence="2">The sequence shown here is derived from an EMBL/GenBank/DDBJ whole genome shotgun (WGS) entry which is preliminary data.</text>
</comment>
<proteinExistence type="predicted"/>
<dbReference type="EMBL" id="BGZK01000666">
    <property type="protein sequence ID" value="GBP55372.1"/>
    <property type="molecule type" value="Genomic_DNA"/>
</dbReference>
<gene>
    <name evidence="2" type="ORF">EVAR_31892_1</name>
</gene>
<keyword evidence="3" id="KW-1185">Reference proteome</keyword>
<dbReference type="AlphaFoldDB" id="A0A4C1WXI6"/>
<feature type="region of interest" description="Disordered" evidence="1">
    <location>
        <begin position="1"/>
        <end position="36"/>
    </location>
</feature>
<feature type="compositionally biased region" description="Basic residues" evidence="1">
    <location>
        <begin position="1"/>
        <end position="20"/>
    </location>
</feature>
<organism evidence="2 3">
    <name type="scientific">Eumeta variegata</name>
    <name type="common">Bagworm moth</name>
    <name type="synonym">Eumeta japonica</name>
    <dbReference type="NCBI Taxonomy" id="151549"/>
    <lineage>
        <taxon>Eukaryota</taxon>
        <taxon>Metazoa</taxon>
        <taxon>Ecdysozoa</taxon>
        <taxon>Arthropoda</taxon>
        <taxon>Hexapoda</taxon>
        <taxon>Insecta</taxon>
        <taxon>Pterygota</taxon>
        <taxon>Neoptera</taxon>
        <taxon>Endopterygota</taxon>
        <taxon>Lepidoptera</taxon>
        <taxon>Glossata</taxon>
        <taxon>Ditrysia</taxon>
        <taxon>Tineoidea</taxon>
        <taxon>Psychidae</taxon>
        <taxon>Oiketicinae</taxon>
        <taxon>Eumeta</taxon>
    </lineage>
</organism>
<evidence type="ECO:0000313" key="2">
    <source>
        <dbReference type="EMBL" id="GBP55372.1"/>
    </source>
</evidence>
<evidence type="ECO:0000313" key="3">
    <source>
        <dbReference type="Proteomes" id="UP000299102"/>
    </source>
</evidence>
<reference evidence="2 3" key="1">
    <citation type="journal article" date="2019" name="Commun. Biol.">
        <title>The bagworm genome reveals a unique fibroin gene that provides high tensile strength.</title>
        <authorList>
            <person name="Kono N."/>
            <person name="Nakamura H."/>
            <person name="Ohtoshi R."/>
            <person name="Tomita M."/>
            <person name="Numata K."/>
            <person name="Arakawa K."/>
        </authorList>
    </citation>
    <scope>NUCLEOTIDE SEQUENCE [LARGE SCALE GENOMIC DNA]</scope>
</reference>
<name>A0A4C1WXI6_EUMVA</name>
<sequence>MSALYKIKRSGNNRPNKKNRPLWYPPPPRVAADREQWDTERLSLRTSTDIDLTNNCQTISQLSCRNNVSKSQEKSNRTSIVPILHPEPLEYCYKCLSELSELSEQE</sequence>
<accession>A0A4C1WXI6</accession>
<evidence type="ECO:0000256" key="1">
    <source>
        <dbReference type="SAM" id="MobiDB-lite"/>
    </source>
</evidence>
<dbReference type="Proteomes" id="UP000299102">
    <property type="component" value="Unassembled WGS sequence"/>
</dbReference>
<protein>
    <submittedName>
        <fullName evidence="2">Uncharacterized protein</fullName>
    </submittedName>
</protein>